<gene>
    <name evidence="1" type="ORF">WKI67_32730</name>
</gene>
<evidence type="ECO:0000313" key="1">
    <source>
        <dbReference type="EMBL" id="MEJ8638130.1"/>
    </source>
</evidence>
<name>A0ACC6Q3H6_9ACTN</name>
<sequence>MTGGGGAGVLWIGGPPGAGKTTVARLLARRHGLRWYNADAHTWEHRDRALAAGHPGAVRWEALSREERWSAPVAEMFSMSLHRERGPMILDDLRALPPAPLTVAEGTPVTPSVTGAEAAAVWLMPTPAVQEARLAERGLERGQRELYRFLVREIAEEVEAYGGATVVVDGSRSVEDTLAEVGKHLAAGLAEGPAARTAAGRGELLRYANRAVVSQYLAFYARPWAPGDPRTTVLAFACECGADGCEEDVRLAVAAFPRSPVLAPGHG</sequence>
<accession>A0ACC6Q3H6</accession>
<proteinExistence type="predicted"/>
<comment type="caution">
    <text evidence="1">The sequence shown here is derived from an EMBL/GenBank/DDBJ whole genome shotgun (WGS) entry which is preliminary data.</text>
</comment>
<dbReference type="Proteomes" id="UP001377168">
    <property type="component" value="Unassembled WGS sequence"/>
</dbReference>
<protein>
    <submittedName>
        <fullName evidence="1">Uncharacterized protein</fullName>
    </submittedName>
</protein>
<reference evidence="1" key="1">
    <citation type="submission" date="2024-03" db="EMBL/GenBank/DDBJ databases">
        <title>Novel Streptomyces species of biotechnological and ecological value are a feature of Machair soil.</title>
        <authorList>
            <person name="Prole J.R."/>
            <person name="Goodfellow M."/>
            <person name="Allenby N."/>
            <person name="Ward A.C."/>
        </authorList>
    </citation>
    <scope>NUCLEOTIDE SEQUENCE</scope>
    <source>
        <strain evidence="1">MS2.AVA.5</strain>
    </source>
</reference>
<evidence type="ECO:0000313" key="2">
    <source>
        <dbReference type="Proteomes" id="UP001377168"/>
    </source>
</evidence>
<dbReference type="EMBL" id="JBBKAJ010000022">
    <property type="protein sequence ID" value="MEJ8638130.1"/>
    <property type="molecule type" value="Genomic_DNA"/>
</dbReference>
<organism evidence="1 2">
    <name type="scientific">Streptomyces achmelvichensis</name>
    <dbReference type="NCBI Taxonomy" id="3134111"/>
    <lineage>
        <taxon>Bacteria</taxon>
        <taxon>Bacillati</taxon>
        <taxon>Actinomycetota</taxon>
        <taxon>Actinomycetes</taxon>
        <taxon>Kitasatosporales</taxon>
        <taxon>Streptomycetaceae</taxon>
        <taxon>Streptomyces</taxon>
    </lineage>
</organism>
<keyword evidence="2" id="KW-1185">Reference proteome</keyword>